<dbReference type="OrthoDB" id="11787at2157"/>
<reference evidence="1 2" key="1">
    <citation type="journal article" date="2011" name="J. Bacteriol.">
        <title>Genome Sequence of an Ammonia-Oxidizing Soil Archaeon, "Candidatus Nitrosoarchaeum koreensis" MY1.</title>
        <authorList>
            <person name="Kim B.K."/>
            <person name="Jung M.Y."/>
            <person name="Yu D.S."/>
            <person name="Park S.J."/>
            <person name="Oh T.K."/>
            <person name="Rhee S.K."/>
            <person name="Kim J.F."/>
        </authorList>
    </citation>
    <scope>NUCLEOTIDE SEQUENCE [LARGE SCALE GENOMIC DNA]</scope>
    <source>
        <strain evidence="1 2">MY1</strain>
    </source>
</reference>
<evidence type="ECO:0000313" key="1">
    <source>
        <dbReference type="EMBL" id="EGP92834.1"/>
    </source>
</evidence>
<name>F9CY56_9ARCH</name>
<comment type="caution">
    <text evidence="1">The sequence shown here is derived from an EMBL/GenBank/DDBJ whole genome shotgun (WGS) entry which is preliminary data.</text>
</comment>
<dbReference type="Proteomes" id="UP000004440">
    <property type="component" value="Unassembled WGS sequence"/>
</dbReference>
<dbReference type="EMBL" id="AFPU01000001">
    <property type="protein sequence ID" value="EGP92834.1"/>
    <property type="molecule type" value="Genomic_DNA"/>
</dbReference>
<organism evidence="1 2">
    <name type="scientific">Nitrosarchaeum koreense MY1</name>
    <dbReference type="NCBI Taxonomy" id="1001994"/>
    <lineage>
        <taxon>Archaea</taxon>
        <taxon>Nitrososphaerota</taxon>
        <taxon>Nitrososphaeria</taxon>
        <taxon>Nitrosopumilales</taxon>
        <taxon>Nitrosopumilaceae</taxon>
        <taxon>Nitrosarchaeum</taxon>
    </lineage>
</organism>
<evidence type="ECO:0000313" key="2">
    <source>
        <dbReference type="Proteomes" id="UP000004440"/>
    </source>
</evidence>
<protein>
    <submittedName>
        <fullName evidence="1">Uncharacterized protein</fullName>
    </submittedName>
</protein>
<keyword evidence="2" id="KW-1185">Reference proteome</keyword>
<gene>
    <name evidence="1" type="ORF">MY1_0047</name>
</gene>
<accession>F9CY56</accession>
<proteinExistence type="predicted"/>
<sequence length="110" mass="12919">MDEIISFGTKRDYNDFKKQIPSSVLPLFDSVRKFCLSLGENVVEDIRMHRVVFGKSMTFRWFVDVEPEREGIIIKIQKSRKEIPQILQIKTGQEITELKEIIKNAFETIN</sequence>
<dbReference type="RefSeq" id="WP_007549406.1">
    <property type="nucleotide sequence ID" value="NZ_AFPU01000001.1"/>
</dbReference>
<dbReference type="AlphaFoldDB" id="F9CY56"/>